<sequence>MPSLELVTNVKLADPKAFALDFSKVGAETLGKPEGYITVNITYNETLTFAGTFDPAYVLSIISLDNLNPEANERYSKVLSEYFAKKLGAPSDRGYIAFIDPGRANIGYKGTTFATIFGKQ</sequence>
<comment type="similarity">
    <text evidence="2">Belongs to the MIF family.</text>
</comment>
<dbReference type="GO" id="GO:0050178">
    <property type="term" value="F:phenylpyruvate tautomerase activity"/>
    <property type="evidence" value="ECO:0007669"/>
    <property type="project" value="UniProtKB-EC"/>
</dbReference>
<dbReference type="Gene3D" id="3.30.429.10">
    <property type="entry name" value="Macrophage Migration Inhibitory Factor"/>
    <property type="match status" value="1"/>
</dbReference>
<dbReference type="RefSeq" id="XP_001878173.1">
    <property type="nucleotide sequence ID" value="XM_001878138.1"/>
</dbReference>
<comment type="catalytic activity">
    <reaction evidence="7">
        <text>L-dopachrome = 5,6-dihydroxyindole-2-carboxylate</text>
        <dbReference type="Rhea" id="RHEA:13041"/>
        <dbReference type="ChEBI" id="CHEBI:16875"/>
        <dbReference type="ChEBI" id="CHEBI:57509"/>
        <dbReference type="EC" id="5.3.3.12"/>
    </reaction>
</comment>
<keyword evidence="3" id="KW-0202">Cytokine</keyword>
<dbReference type="KEGG" id="lbc:LACBIDRAFT_324849"/>
<evidence type="ECO:0000256" key="9">
    <source>
        <dbReference type="ARBA" id="ARBA00039086"/>
    </source>
</evidence>
<dbReference type="InterPro" id="IPR014347">
    <property type="entry name" value="Tautomerase/MIF_sf"/>
</dbReference>
<dbReference type="EC" id="5.3.2.1" evidence="9"/>
<dbReference type="STRING" id="486041.B0D389"/>
<evidence type="ECO:0000256" key="2">
    <source>
        <dbReference type="ARBA" id="ARBA00005851"/>
    </source>
</evidence>
<dbReference type="GO" id="GO:0004167">
    <property type="term" value="F:dopachrome isomerase activity"/>
    <property type="evidence" value="ECO:0007669"/>
    <property type="project" value="UniProtKB-EC"/>
</dbReference>
<evidence type="ECO:0000256" key="8">
    <source>
        <dbReference type="ARBA" id="ARBA00038932"/>
    </source>
</evidence>
<evidence type="ECO:0000313" key="13">
    <source>
        <dbReference type="EMBL" id="EDR10872.1"/>
    </source>
</evidence>
<name>B0D389_LACBS</name>
<evidence type="ECO:0000256" key="5">
    <source>
        <dbReference type="ARBA" id="ARBA00023235"/>
    </source>
</evidence>
<dbReference type="InParanoid" id="B0D389"/>
<evidence type="ECO:0000256" key="10">
    <source>
        <dbReference type="ARBA" id="ARBA00041631"/>
    </source>
</evidence>
<accession>B0D389</accession>
<proteinExistence type="inferred from homology"/>
<dbReference type="HOGENOM" id="CLU_129906_1_0_1"/>
<dbReference type="PANTHER" id="PTHR11954:SF6">
    <property type="entry name" value="MACROPHAGE MIGRATION INHIBITORY FACTOR"/>
    <property type="match status" value="1"/>
</dbReference>
<gene>
    <name evidence="13" type="ORF">LACBIDRAFT_324849</name>
</gene>
<dbReference type="GO" id="GO:0005615">
    <property type="term" value="C:extracellular space"/>
    <property type="evidence" value="ECO:0007669"/>
    <property type="project" value="UniProtKB-KW"/>
</dbReference>
<dbReference type="InterPro" id="IPR001398">
    <property type="entry name" value="Macrophage_inhib_fac"/>
</dbReference>
<dbReference type="AlphaFoldDB" id="B0D389"/>
<evidence type="ECO:0000256" key="4">
    <source>
        <dbReference type="ARBA" id="ARBA00022525"/>
    </source>
</evidence>
<evidence type="ECO:0000256" key="12">
    <source>
        <dbReference type="ARBA" id="ARBA00042730"/>
    </source>
</evidence>
<keyword evidence="5" id="KW-0413">Isomerase</keyword>
<evidence type="ECO:0000313" key="14">
    <source>
        <dbReference type="Proteomes" id="UP000001194"/>
    </source>
</evidence>
<evidence type="ECO:0000256" key="3">
    <source>
        <dbReference type="ARBA" id="ARBA00022514"/>
    </source>
</evidence>
<comment type="subcellular location">
    <subcellularLocation>
        <location evidence="1">Secreted</location>
    </subcellularLocation>
</comment>
<dbReference type="Proteomes" id="UP000001194">
    <property type="component" value="Unassembled WGS sequence"/>
</dbReference>
<reference evidence="13 14" key="1">
    <citation type="journal article" date="2008" name="Nature">
        <title>The genome of Laccaria bicolor provides insights into mycorrhizal symbiosis.</title>
        <authorList>
            <person name="Martin F."/>
            <person name="Aerts A."/>
            <person name="Ahren D."/>
            <person name="Brun A."/>
            <person name="Danchin E.G.J."/>
            <person name="Duchaussoy F."/>
            <person name="Gibon J."/>
            <person name="Kohler A."/>
            <person name="Lindquist E."/>
            <person name="Pereda V."/>
            <person name="Salamov A."/>
            <person name="Shapiro H.J."/>
            <person name="Wuyts J."/>
            <person name="Blaudez D."/>
            <person name="Buee M."/>
            <person name="Brokstein P."/>
            <person name="Canbaeck B."/>
            <person name="Cohen D."/>
            <person name="Courty P.E."/>
            <person name="Coutinho P.M."/>
            <person name="Delaruelle C."/>
            <person name="Detter J.C."/>
            <person name="Deveau A."/>
            <person name="DiFazio S."/>
            <person name="Duplessis S."/>
            <person name="Fraissinet-Tachet L."/>
            <person name="Lucic E."/>
            <person name="Frey-Klett P."/>
            <person name="Fourrey C."/>
            <person name="Feussner I."/>
            <person name="Gay G."/>
            <person name="Grimwood J."/>
            <person name="Hoegger P.J."/>
            <person name="Jain P."/>
            <person name="Kilaru S."/>
            <person name="Labbe J."/>
            <person name="Lin Y.C."/>
            <person name="Legue V."/>
            <person name="Le Tacon F."/>
            <person name="Marmeisse R."/>
            <person name="Melayah D."/>
            <person name="Montanini B."/>
            <person name="Muratet M."/>
            <person name="Nehls U."/>
            <person name="Niculita-Hirzel H."/>
            <person name="Oudot-Le Secq M.P."/>
            <person name="Peter M."/>
            <person name="Quesneville H."/>
            <person name="Rajashekar B."/>
            <person name="Reich M."/>
            <person name="Rouhier N."/>
            <person name="Schmutz J."/>
            <person name="Yin T."/>
            <person name="Chalot M."/>
            <person name="Henrissat B."/>
            <person name="Kuees U."/>
            <person name="Lucas S."/>
            <person name="Van de Peer Y."/>
            <person name="Podila G.K."/>
            <person name="Polle A."/>
            <person name="Pukkila P.J."/>
            <person name="Richardson P.M."/>
            <person name="Rouze P."/>
            <person name="Sanders I.R."/>
            <person name="Stajich J.E."/>
            <person name="Tunlid A."/>
            <person name="Tuskan G."/>
            <person name="Grigoriev I.V."/>
        </authorList>
    </citation>
    <scope>NUCLEOTIDE SEQUENCE [LARGE SCALE GENOMIC DNA]</scope>
    <source>
        <strain evidence="14">S238N-H82 / ATCC MYA-4686</strain>
    </source>
</reference>
<keyword evidence="14" id="KW-1185">Reference proteome</keyword>
<dbReference type="OrthoDB" id="255819at2759"/>
<comment type="catalytic activity">
    <reaction evidence="6">
        <text>3-phenylpyruvate = enol-phenylpyruvate</text>
        <dbReference type="Rhea" id="RHEA:17097"/>
        <dbReference type="ChEBI" id="CHEBI:16815"/>
        <dbReference type="ChEBI" id="CHEBI:18005"/>
        <dbReference type="EC" id="5.3.2.1"/>
    </reaction>
</comment>
<evidence type="ECO:0000256" key="6">
    <source>
        <dbReference type="ARBA" id="ARBA00036735"/>
    </source>
</evidence>
<evidence type="ECO:0000256" key="11">
    <source>
        <dbReference type="ARBA" id="ARBA00041912"/>
    </source>
</evidence>
<dbReference type="GeneID" id="6073918"/>
<dbReference type="PANTHER" id="PTHR11954">
    <property type="entry name" value="D-DOPACHROME DECARBOXYLASE"/>
    <property type="match status" value="1"/>
</dbReference>
<protein>
    <recommendedName>
        <fullName evidence="12">L-dopachrome isomerase</fullName>
        <ecNumber evidence="9">5.3.2.1</ecNumber>
        <ecNumber evidence="8">5.3.3.12</ecNumber>
    </recommendedName>
    <alternativeName>
        <fullName evidence="10">L-dopachrome tautomerase</fullName>
    </alternativeName>
    <alternativeName>
        <fullName evidence="11">Phenylpyruvate tautomerase</fullName>
    </alternativeName>
</protein>
<keyword evidence="4" id="KW-0964">Secreted</keyword>
<evidence type="ECO:0000256" key="7">
    <source>
        <dbReference type="ARBA" id="ARBA00036823"/>
    </source>
</evidence>
<organism evidence="14">
    <name type="scientific">Laccaria bicolor (strain S238N-H82 / ATCC MYA-4686)</name>
    <name type="common">Bicoloured deceiver</name>
    <name type="synonym">Laccaria laccata var. bicolor</name>
    <dbReference type="NCBI Taxonomy" id="486041"/>
    <lineage>
        <taxon>Eukaryota</taxon>
        <taxon>Fungi</taxon>
        <taxon>Dikarya</taxon>
        <taxon>Basidiomycota</taxon>
        <taxon>Agaricomycotina</taxon>
        <taxon>Agaricomycetes</taxon>
        <taxon>Agaricomycetidae</taxon>
        <taxon>Agaricales</taxon>
        <taxon>Agaricineae</taxon>
        <taxon>Hydnangiaceae</taxon>
        <taxon>Laccaria</taxon>
    </lineage>
</organism>
<evidence type="ECO:0000256" key="1">
    <source>
        <dbReference type="ARBA" id="ARBA00004613"/>
    </source>
</evidence>
<dbReference type="EMBL" id="DS547096">
    <property type="protein sequence ID" value="EDR10872.1"/>
    <property type="molecule type" value="Genomic_DNA"/>
</dbReference>
<dbReference type="EC" id="5.3.3.12" evidence="8"/>
<dbReference type="SUPFAM" id="SSF55331">
    <property type="entry name" value="Tautomerase/MIF"/>
    <property type="match status" value="1"/>
</dbReference>
<dbReference type="Pfam" id="PF01187">
    <property type="entry name" value="MIF"/>
    <property type="match status" value="1"/>
</dbReference>